<evidence type="ECO:0000313" key="2">
    <source>
        <dbReference type="Proteomes" id="UP000427769"/>
    </source>
</evidence>
<dbReference type="KEGG" id="dwd:DSCW_12890"/>
<protein>
    <submittedName>
        <fullName evidence="1">Uncharacterized protein</fullName>
    </submittedName>
</protein>
<name>A0A5K7YVU9_9BACT</name>
<gene>
    <name evidence="1" type="ORF">DSCW_12890</name>
</gene>
<dbReference type="OrthoDB" id="8613705at2"/>
<sequence length="125" mass="14186">MIVYPATGYNSFISTDDAENYFEGRLYSEEFITSPAQEAALITAFHAINALDVTIDATDTAQLQALKNAQCEQALHELRTDLDAQVKTLGLPDLKIQQPERPRYSERAMDFLRPYMTVRTIEVLR</sequence>
<dbReference type="AlphaFoldDB" id="A0A5K7YVU9"/>
<keyword evidence="2" id="KW-1185">Reference proteome</keyword>
<dbReference type="Proteomes" id="UP000427769">
    <property type="component" value="Chromosome"/>
</dbReference>
<dbReference type="RefSeq" id="WP_155302944.1">
    <property type="nucleotide sequence ID" value="NZ_AP021875.1"/>
</dbReference>
<reference evidence="1 2" key="1">
    <citation type="submission" date="2019-11" db="EMBL/GenBank/DDBJ databases">
        <title>Comparative genomics of hydrocarbon-degrading Desulfosarcina strains.</title>
        <authorList>
            <person name="Watanabe M."/>
            <person name="Kojima H."/>
            <person name="Fukui M."/>
        </authorList>
    </citation>
    <scope>NUCLEOTIDE SEQUENCE [LARGE SCALE GENOMIC DNA]</scope>
    <source>
        <strain evidence="1 2">PP31</strain>
    </source>
</reference>
<organism evidence="1 2">
    <name type="scientific">Desulfosarcina widdelii</name>
    <dbReference type="NCBI Taxonomy" id="947919"/>
    <lineage>
        <taxon>Bacteria</taxon>
        <taxon>Pseudomonadati</taxon>
        <taxon>Thermodesulfobacteriota</taxon>
        <taxon>Desulfobacteria</taxon>
        <taxon>Desulfobacterales</taxon>
        <taxon>Desulfosarcinaceae</taxon>
        <taxon>Desulfosarcina</taxon>
    </lineage>
</organism>
<evidence type="ECO:0000313" key="1">
    <source>
        <dbReference type="EMBL" id="BBO73872.1"/>
    </source>
</evidence>
<dbReference type="EMBL" id="AP021875">
    <property type="protein sequence ID" value="BBO73872.1"/>
    <property type="molecule type" value="Genomic_DNA"/>
</dbReference>
<accession>A0A5K7YVU9</accession>
<proteinExistence type="predicted"/>